<dbReference type="RefSeq" id="WP_051894454.1">
    <property type="nucleotide sequence ID" value="NZ_CAWLUU010000070.1"/>
</dbReference>
<feature type="signal peptide" evidence="1">
    <location>
        <begin position="1"/>
        <end position="21"/>
    </location>
</feature>
<evidence type="ECO:0000313" key="2">
    <source>
        <dbReference type="EMBL" id="CDH07989.1"/>
    </source>
</evidence>
<evidence type="ECO:0000313" key="3">
    <source>
        <dbReference type="Proteomes" id="UP000028483"/>
    </source>
</evidence>
<accession>A0A077PAT5</accession>
<organism evidence="2 3">
    <name type="scientific">Xenorhabdus bovienii str. oregonense</name>
    <dbReference type="NCBI Taxonomy" id="1398202"/>
    <lineage>
        <taxon>Bacteria</taxon>
        <taxon>Pseudomonadati</taxon>
        <taxon>Pseudomonadota</taxon>
        <taxon>Gammaproteobacteria</taxon>
        <taxon>Enterobacterales</taxon>
        <taxon>Morganellaceae</taxon>
        <taxon>Xenorhabdus</taxon>
    </lineage>
</organism>
<sequence length="127" mass="14409">MKKFLILIVGCMFLITGCVTPMTKQEIASAKYDKLPANYQEVLKDIIAYTLKDPSSAKYKFHDARLAYTPASRNVAYVVPVEINAKNSYGGYTGYKTRYYVYIDGKYKDVTTGIQYTAVKWADEVTE</sequence>
<comment type="caution">
    <text evidence="2">The sequence shown here is derived from an EMBL/GenBank/DDBJ whole genome shotgun (WGS) entry which is preliminary data.</text>
</comment>
<dbReference type="PROSITE" id="PS51257">
    <property type="entry name" value="PROKAR_LIPOPROTEIN"/>
    <property type="match status" value="1"/>
</dbReference>
<keyword evidence="1" id="KW-0732">Signal</keyword>
<proteinExistence type="predicted"/>
<feature type="chain" id="PRO_5001722050" description="Lipoprotein" evidence="1">
    <location>
        <begin position="22"/>
        <end position="127"/>
    </location>
</feature>
<reference evidence="2" key="1">
    <citation type="submission" date="2013-07" db="EMBL/GenBank/DDBJ databases">
        <title>Sub-species coevolution in mutualistic symbiosis.</title>
        <authorList>
            <person name="Murfin K."/>
            <person name="Klassen J."/>
            <person name="Lee M."/>
            <person name="Forst S."/>
            <person name="Stock P."/>
            <person name="Goodrich-Blair H."/>
        </authorList>
    </citation>
    <scope>NUCLEOTIDE SEQUENCE [LARGE SCALE GENOMIC DNA]</scope>
    <source>
        <strain evidence="2">Oregonense</strain>
    </source>
</reference>
<evidence type="ECO:0000256" key="1">
    <source>
        <dbReference type="SAM" id="SignalP"/>
    </source>
</evidence>
<dbReference type="EMBL" id="CBSX010000247">
    <property type="protein sequence ID" value="CDH07989.1"/>
    <property type="molecule type" value="Genomic_DNA"/>
</dbReference>
<protein>
    <recommendedName>
        <fullName evidence="4">Lipoprotein</fullName>
    </recommendedName>
</protein>
<evidence type="ECO:0008006" key="4">
    <source>
        <dbReference type="Google" id="ProtNLM"/>
    </source>
</evidence>
<name>A0A077PAT5_XENBV</name>
<dbReference type="AlphaFoldDB" id="A0A077PAT5"/>
<dbReference type="Proteomes" id="UP000028483">
    <property type="component" value="Unassembled WGS sequence"/>
</dbReference>
<dbReference type="HOGENOM" id="CLU_156457_0_0_6"/>
<gene>
    <name evidence="2" type="ORF">XBO1_790001</name>
</gene>